<dbReference type="AlphaFoldDB" id="A0AA49Q088"/>
<reference evidence="2" key="2">
    <citation type="journal article" date="2024" name="Antonie Van Leeuwenhoek">
        <title>Roseihalotalea indica gen. nov., sp. nov., a halophilic Bacteroidetes from mesopelagic Southwest Indian Ocean with higher carbohydrate metabolic potential.</title>
        <authorList>
            <person name="Chen B."/>
            <person name="Zhang M."/>
            <person name="Lin D."/>
            <person name="Ye J."/>
            <person name="Tang K."/>
        </authorList>
    </citation>
    <scope>NUCLEOTIDE SEQUENCE</scope>
    <source>
        <strain evidence="2">TK19036</strain>
    </source>
</reference>
<evidence type="ECO:0000256" key="1">
    <source>
        <dbReference type="SAM" id="SignalP"/>
    </source>
</evidence>
<evidence type="ECO:0008006" key="3">
    <source>
        <dbReference type="Google" id="ProtNLM"/>
    </source>
</evidence>
<organism evidence="2">
    <name type="scientific">Roseihalotalea indica</name>
    <dbReference type="NCBI Taxonomy" id="2867963"/>
    <lineage>
        <taxon>Bacteria</taxon>
        <taxon>Pseudomonadati</taxon>
        <taxon>Bacteroidota</taxon>
        <taxon>Cytophagia</taxon>
        <taxon>Cytophagales</taxon>
        <taxon>Catalimonadaceae</taxon>
        <taxon>Roseihalotalea</taxon>
    </lineage>
</organism>
<evidence type="ECO:0000313" key="2">
    <source>
        <dbReference type="EMBL" id="WKN40236.1"/>
    </source>
</evidence>
<feature type="chain" id="PRO_5041328518" description="Lipocalin-like domain-containing protein" evidence="1">
    <location>
        <begin position="22"/>
        <end position="181"/>
    </location>
</feature>
<feature type="signal peptide" evidence="1">
    <location>
        <begin position="1"/>
        <end position="21"/>
    </location>
</feature>
<keyword evidence="1" id="KW-0732">Signal</keyword>
<accession>A0AA49Q088</accession>
<protein>
    <recommendedName>
        <fullName evidence="3">Lipocalin-like domain-containing protein</fullName>
    </recommendedName>
</protein>
<sequence length="181" mass="20095">MKKLSSLMLGLLMTAVLFSCSKDDEEISVEAGIVGTWTVASVDVEFDGKSFESYLDDLIAQMEEQGAEFTEAEKEEMKKGFEEFNMESEVESEMLNTTIQFREDNSVVTTDDDGSAPGTWSLNGNDLTVTIDNEPQTFEVRNMTKSQASLRAPFDLEMDSDEEGSMGSTLPLIELIVNLKK</sequence>
<dbReference type="PROSITE" id="PS51257">
    <property type="entry name" value="PROKAR_LIPOPROTEIN"/>
    <property type="match status" value="1"/>
</dbReference>
<dbReference type="EMBL" id="CP120682">
    <property type="protein sequence ID" value="WKN40236.1"/>
    <property type="molecule type" value="Genomic_DNA"/>
</dbReference>
<proteinExistence type="predicted"/>
<gene>
    <name evidence="2" type="ORF">K4G66_16200</name>
</gene>
<reference evidence="2" key="1">
    <citation type="journal article" date="2023" name="Comput. Struct. Biotechnol. J.">
        <title>Discovery of a novel marine Bacteroidetes with a rich repertoire of carbohydrate-active enzymes.</title>
        <authorList>
            <person name="Chen B."/>
            <person name="Liu G."/>
            <person name="Chen Q."/>
            <person name="Wang H."/>
            <person name="Liu L."/>
            <person name="Tang K."/>
        </authorList>
    </citation>
    <scope>NUCLEOTIDE SEQUENCE</scope>
    <source>
        <strain evidence="2">TK19036</strain>
    </source>
</reference>
<name>A0AA49Q088_9BACT</name>